<dbReference type="EMBL" id="KN832999">
    <property type="protein sequence ID" value="KIM81341.1"/>
    <property type="molecule type" value="Genomic_DNA"/>
</dbReference>
<evidence type="ECO:0000313" key="1">
    <source>
        <dbReference type="EMBL" id="KIM71744.1"/>
    </source>
</evidence>
<reference evidence="2" key="3">
    <citation type="submission" date="2015-02" db="EMBL/GenBank/DDBJ databases">
        <title>Evolutionary Origins and Diversification of the Mycorrhizal Mutualists.</title>
        <authorList>
            <consortium name="DOE Joint Genome Institute"/>
            <consortium name="Mycorrhizal Genomics Consortium"/>
            <person name="Kohler A."/>
            <person name="Kuo A."/>
            <person name="Nagy L.G."/>
            <person name="Floudas D."/>
            <person name="Copeland A."/>
            <person name="Barry K.W."/>
            <person name="Cichocki N."/>
            <person name="Veneault-Fourrey C."/>
            <person name="LaButti K."/>
            <person name="Lindquist E.A."/>
            <person name="Lipzen A."/>
            <person name="Lundell T."/>
            <person name="Morin E."/>
            <person name="Murat C."/>
            <person name="Riley R."/>
            <person name="Ohm R."/>
            <person name="Sun H."/>
            <person name="Tunlid A."/>
            <person name="Henrissat B."/>
            <person name="Grigoriev I.V."/>
            <person name="Hibbett D.S."/>
            <person name="Martin F."/>
        </authorList>
    </citation>
    <scope>NUCLEOTIDE SEQUENCE</scope>
    <source>
        <strain evidence="2">F 1598</strain>
    </source>
</reference>
<reference evidence="3" key="2">
    <citation type="submission" date="2015-01" db="EMBL/GenBank/DDBJ databases">
        <title>Evolutionary Origins and Diversification of the Mycorrhizal Mutualists.</title>
        <authorList>
            <consortium name="DOE Joint Genome Institute"/>
            <consortium name="Mycorrhizal Genomics Consortium"/>
            <person name="Kohler A."/>
            <person name="Kuo A."/>
            <person name="Nagy L.G."/>
            <person name="Floudas D."/>
            <person name="Copeland A."/>
            <person name="Barry K.W."/>
            <person name="Cichocki N."/>
            <person name="Veneault-Fourrey C."/>
            <person name="LaButti K."/>
            <person name="Lindquist E.A."/>
            <person name="Lipzen A."/>
            <person name="Lundell T."/>
            <person name="Morin E."/>
            <person name="Murat C."/>
            <person name="Riley R."/>
            <person name="Ohm R."/>
            <person name="Sun H."/>
            <person name="Tunlid A."/>
            <person name="Henrissat B."/>
            <person name="Grigoriev I.V."/>
            <person name="Hibbett D.S."/>
            <person name="Martin F."/>
        </authorList>
    </citation>
    <scope>NUCLEOTIDE SEQUENCE [LARGE SCALE GENOMIC DNA]</scope>
    <source>
        <strain evidence="3">F 1598</strain>
    </source>
</reference>
<dbReference type="EMBL" id="KN833220">
    <property type="protein sequence ID" value="KIM71744.1"/>
    <property type="molecule type" value="Genomic_DNA"/>
</dbReference>
<evidence type="ECO:0000313" key="3">
    <source>
        <dbReference type="Proteomes" id="UP000054166"/>
    </source>
</evidence>
<name>A0A0C3FQ91_PILCF</name>
<organism evidence="2 3">
    <name type="scientific">Piloderma croceum (strain F 1598)</name>
    <dbReference type="NCBI Taxonomy" id="765440"/>
    <lineage>
        <taxon>Eukaryota</taxon>
        <taxon>Fungi</taxon>
        <taxon>Dikarya</taxon>
        <taxon>Basidiomycota</taxon>
        <taxon>Agaricomycotina</taxon>
        <taxon>Agaricomycetes</taxon>
        <taxon>Agaricomycetidae</taxon>
        <taxon>Atheliales</taxon>
        <taxon>Atheliaceae</taxon>
        <taxon>Piloderma</taxon>
    </lineage>
</organism>
<sequence length="51" mass="6025">MSKLTADGALPSFVPLYAGYRQTDKHRSDILWYYVCQNDHCRISQKQSYLR</sequence>
<dbReference type="Proteomes" id="UP000054166">
    <property type="component" value="Unassembled WGS sequence"/>
</dbReference>
<dbReference type="AlphaFoldDB" id="A0A0C3FQ91"/>
<keyword evidence="3" id="KW-1185">Reference proteome</keyword>
<accession>A0A0C3FQ91</accession>
<protein>
    <submittedName>
        <fullName evidence="2">Uncharacterized protein</fullName>
    </submittedName>
</protein>
<proteinExistence type="predicted"/>
<gene>
    <name evidence="2" type="ORF">PILCRDRAFT_821440</name>
    <name evidence="1" type="ORF">PILCRDRAFT_830166</name>
</gene>
<evidence type="ECO:0000313" key="2">
    <source>
        <dbReference type="EMBL" id="KIM81341.1"/>
    </source>
</evidence>
<dbReference type="HOGENOM" id="CLU_3107188_0_0_1"/>
<reference evidence="2 3" key="1">
    <citation type="submission" date="2014-04" db="EMBL/GenBank/DDBJ databases">
        <authorList>
            <consortium name="DOE Joint Genome Institute"/>
            <person name="Kuo A."/>
            <person name="Tarkka M."/>
            <person name="Buscot F."/>
            <person name="Kohler A."/>
            <person name="Nagy L.G."/>
            <person name="Floudas D."/>
            <person name="Copeland A."/>
            <person name="Barry K.W."/>
            <person name="Cichocki N."/>
            <person name="Veneault-Fourrey C."/>
            <person name="LaButti K."/>
            <person name="Lindquist E.A."/>
            <person name="Lipzen A."/>
            <person name="Lundell T."/>
            <person name="Morin E."/>
            <person name="Murat C."/>
            <person name="Sun H."/>
            <person name="Tunlid A."/>
            <person name="Henrissat B."/>
            <person name="Grigoriev I.V."/>
            <person name="Hibbett D.S."/>
            <person name="Martin F."/>
            <person name="Nordberg H.P."/>
            <person name="Cantor M.N."/>
            <person name="Hua S.X."/>
        </authorList>
    </citation>
    <scope>NUCLEOTIDE SEQUENCE [LARGE SCALE GENOMIC DNA]</scope>
    <source>
        <strain evidence="2 3">F 1598</strain>
    </source>
</reference>